<evidence type="ECO:0000313" key="1">
    <source>
        <dbReference type="EMBL" id="ABU96843.1"/>
    </source>
</evidence>
<accession>A7XX29</accession>
<keyword evidence="2" id="KW-1185">Reference proteome</keyword>
<dbReference type="KEGG" id="vg:5600481"/>
<name>A7XX29_BP234</name>
<organismHost>
    <name type="scientific">Thermus thermophilus</name>
    <dbReference type="NCBI Taxonomy" id="274"/>
</organismHost>
<gene>
    <name evidence="1" type="ORF">P23p10</name>
</gene>
<evidence type="ECO:0000313" key="2">
    <source>
        <dbReference type="Proteomes" id="UP000001132"/>
    </source>
</evidence>
<sequence>MKVYVFRFTRERETPPRMDPVSRMYLDEDPYYDKVRYEEPIVYRETHVVVVPEEFAKPILAELEERGSYGPDDWYFEGYDEAELTTPSSLDELFPEWPKPTYEPVDYDDDLPF</sequence>
<dbReference type="Proteomes" id="UP000001132">
    <property type="component" value="Segment"/>
</dbReference>
<dbReference type="EMBL" id="EU100883">
    <property type="protein sequence ID" value="ABU96843.1"/>
    <property type="molecule type" value="Genomic_DNA"/>
</dbReference>
<protein>
    <submittedName>
        <fullName evidence="1">Uncharacterized protein</fullName>
    </submittedName>
</protein>
<dbReference type="GeneID" id="5600481"/>
<organism evidence="1 2">
    <name type="scientific">Thermus virus P23-45</name>
    <name type="common">Thermus thermophilus phage P23-45</name>
    <dbReference type="NCBI Taxonomy" id="2914006"/>
    <lineage>
        <taxon>Viruses</taxon>
        <taxon>Duplodnaviria</taxon>
        <taxon>Heunggongvirae</taxon>
        <taxon>Uroviricota</taxon>
        <taxon>Caudoviricetes</taxon>
        <taxon>Oshimavirus</taxon>
        <taxon>Oshimavirus P2345</taxon>
    </lineage>
</organism>
<reference evidence="1 2" key="1">
    <citation type="journal article" date="2008" name="J. Mol. Biol.">
        <title>Genome comparison and proteomic characterization of Thermus thermophilus bacteriophages P23-45 and P74-26: siphoviruses with triplex-forming sequences and the longest known tails.</title>
        <authorList>
            <person name="Minakhin L."/>
            <person name="Goel M."/>
            <person name="Berdygulova Z."/>
            <person name="Ramanculov E."/>
            <person name="Florens L."/>
            <person name="Glazko G."/>
            <person name="Karamychev V.N."/>
            <person name="Slesarev A.I."/>
            <person name="Kozyavkin S.A."/>
            <person name="Khromov I."/>
            <person name="Ackermann H.W."/>
            <person name="Washburn M."/>
            <person name="Mushegian A."/>
            <person name="Severinov K."/>
        </authorList>
    </citation>
    <scope>NUCLEOTIDE SEQUENCE</scope>
</reference>
<dbReference type="RefSeq" id="YP_001467863.1">
    <property type="nucleotide sequence ID" value="NC_009803.1"/>
</dbReference>
<proteinExistence type="predicted"/>